<dbReference type="AlphaFoldDB" id="A0A7M7G8S8"/>
<name>A0A7M7G8S8_NASVI</name>
<dbReference type="EnsemblMetazoa" id="XM_001607414">
    <property type="protein sequence ID" value="XP_001607464"/>
    <property type="gene ID" value="LOC100123758"/>
</dbReference>
<evidence type="ECO:0000313" key="1">
    <source>
        <dbReference type="EnsemblMetazoa" id="XP_001607464"/>
    </source>
</evidence>
<dbReference type="FunCoup" id="A0A7M7G8S8">
    <property type="interactions" value="304"/>
</dbReference>
<dbReference type="SMR" id="A0A7M7G8S8"/>
<dbReference type="PANTHER" id="PTHR16231">
    <property type="entry name" value="COMM DOMAIN-CONTAINING PROTEIN 4-8 FAMILY MEMBER"/>
    <property type="match status" value="1"/>
</dbReference>
<dbReference type="RefSeq" id="XP_001607464.2">
    <property type="nucleotide sequence ID" value="XM_001607414.6"/>
</dbReference>
<sequence>MRFRFLGDVDCPDWLLAEIYNLSQMSSSKMKTLGQIVIKSIVDEEIDEEKVNKIAQDSKLEIGELKAIIAALEMIFTSSARNSVSPADLSSELQQLGLPREHSTVISRLHTENCAQISTILTGQSLRLSRLSSIEIVPSESTSPFSKVALKIKTVGDKEKETTINIAQDKLSELFTELKSVRSLMEQVLQ</sequence>
<reference evidence="1" key="1">
    <citation type="submission" date="2021-01" db="UniProtKB">
        <authorList>
            <consortium name="EnsemblMetazoa"/>
        </authorList>
    </citation>
    <scope>IDENTIFICATION</scope>
</reference>
<protein>
    <recommendedName>
        <fullName evidence="3">COMM domain-containing protein 4</fullName>
    </recommendedName>
</protein>
<evidence type="ECO:0008006" key="3">
    <source>
        <dbReference type="Google" id="ProtNLM"/>
    </source>
</evidence>
<dbReference type="Proteomes" id="UP000002358">
    <property type="component" value="Chromosome 1"/>
</dbReference>
<keyword evidence="2" id="KW-1185">Reference proteome</keyword>
<accession>A0A7M7G8S8</accession>
<dbReference type="OrthoDB" id="284322at2759"/>
<evidence type="ECO:0000313" key="2">
    <source>
        <dbReference type="Proteomes" id="UP000002358"/>
    </source>
</evidence>
<organism evidence="1 2">
    <name type="scientific">Nasonia vitripennis</name>
    <name type="common">Parasitic wasp</name>
    <dbReference type="NCBI Taxonomy" id="7425"/>
    <lineage>
        <taxon>Eukaryota</taxon>
        <taxon>Metazoa</taxon>
        <taxon>Ecdysozoa</taxon>
        <taxon>Arthropoda</taxon>
        <taxon>Hexapoda</taxon>
        <taxon>Insecta</taxon>
        <taxon>Pterygota</taxon>
        <taxon>Neoptera</taxon>
        <taxon>Endopterygota</taxon>
        <taxon>Hymenoptera</taxon>
        <taxon>Apocrita</taxon>
        <taxon>Proctotrupomorpha</taxon>
        <taxon>Chalcidoidea</taxon>
        <taxon>Pteromalidae</taxon>
        <taxon>Pteromalinae</taxon>
        <taxon>Nasonia</taxon>
    </lineage>
</organism>
<dbReference type="InterPro" id="IPR047155">
    <property type="entry name" value="COMMD4/6/7/8"/>
</dbReference>
<dbReference type="KEGG" id="nvi:100123758"/>
<dbReference type="InParanoid" id="A0A7M7G8S8"/>
<dbReference type="GeneID" id="100123758"/>
<dbReference type="Pfam" id="PF21672">
    <property type="entry name" value="COMM_HN"/>
    <property type="match status" value="1"/>
</dbReference>
<proteinExistence type="predicted"/>
<dbReference type="PANTHER" id="PTHR16231:SF4">
    <property type="entry name" value="COMM DOMAIN-CONTAINING PROTEIN 4"/>
    <property type="match status" value="1"/>
</dbReference>